<proteinExistence type="predicted"/>
<keyword evidence="2" id="KW-1185">Reference proteome</keyword>
<reference evidence="1" key="1">
    <citation type="submission" date="2021-02" db="EMBL/GenBank/DDBJ databases">
        <authorList>
            <person name="Nowell W R."/>
        </authorList>
    </citation>
    <scope>NUCLEOTIDE SEQUENCE</scope>
</reference>
<dbReference type="AlphaFoldDB" id="A0A820MD33"/>
<sequence length="80" mass="9286">MQHFSLGLLIKYFDTEIRILPINSSSSIKIIKNQMNIAILLLQLQIESFRRVYTIFTDRKPALEKMAMMLTDPSFLNHSG</sequence>
<comment type="caution">
    <text evidence="1">The sequence shown here is derived from an EMBL/GenBank/DDBJ whole genome shotgun (WGS) entry which is preliminary data.</text>
</comment>
<organism evidence="1 2">
    <name type="scientific">Rotaria magnacalcarata</name>
    <dbReference type="NCBI Taxonomy" id="392030"/>
    <lineage>
        <taxon>Eukaryota</taxon>
        <taxon>Metazoa</taxon>
        <taxon>Spiralia</taxon>
        <taxon>Gnathifera</taxon>
        <taxon>Rotifera</taxon>
        <taxon>Eurotatoria</taxon>
        <taxon>Bdelloidea</taxon>
        <taxon>Philodinida</taxon>
        <taxon>Philodinidae</taxon>
        <taxon>Rotaria</taxon>
    </lineage>
</organism>
<dbReference type="Proteomes" id="UP000663866">
    <property type="component" value="Unassembled WGS sequence"/>
</dbReference>
<evidence type="ECO:0000313" key="1">
    <source>
        <dbReference type="EMBL" id="CAF4370627.1"/>
    </source>
</evidence>
<protein>
    <submittedName>
        <fullName evidence="1">Uncharacterized protein</fullName>
    </submittedName>
</protein>
<gene>
    <name evidence="1" type="ORF">OVN521_LOCUS33454</name>
</gene>
<dbReference type="EMBL" id="CAJOBG010035498">
    <property type="protein sequence ID" value="CAF4370627.1"/>
    <property type="molecule type" value="Genomic_DNA"/>
</dbReference>
<accession>A0A820MD33</accession>
<name>A0A820MD33_9BILA</name>
<evidence type="ECO:0000313" key="2">
    <source>
        <dbReference type="Proteomes" id="UP000663866"/>
    </source>
</evidence>